<dbReference type="RefSeq" id="WP_107185678.1">
    <property type="nucleotide sequence ID" value="NZ_JAWQGC010000001.1"/>
</dbReference>
<dbReference type="Proteomes" id="UP000240530">
    <property type="component" value="Unassembled WGS sequence"/>
</dbReference>
<reference evidence="4 5" key="1">
    <citation type="submission" date="2018-03" db="EMBL/GenBank/DDBJ databases">
        <title>Whole genome sequencing of Histamine producing bacteria.</title>
        <authorList>
            <person name="Butler K."/>
        </authorList>
    </citation>
    <scope>NUCLEOTIDE SEQUENCE [LARGE SCALE GENOMIC DNA]</scope>
    <source>
        <strain evidence="4 5">Res.4.1</strain>
    </source>
</reference>
<dbReference type="SUPFAM" id="SSF50370">
    <property type="entry name" value="Ricin B-like lectins"/>
    <property type="match status" value="1"/>
</dbReference>
<comment type="caution">
    <text evidence="4">The sequence shown here is derived from an EMBL/GenBank/DDBJ whole genome shotgun (WGS) entry which is preliminary data.</text>
</comment>
<dbReference type="SMART" id="SM00458">
    <property type="entry name" value="RICIN"/>
    <property type="match status" value="1"/>
</dbReference>
<evidence type="ECO:0000256" key="1">
    <source>
        <dbReference type="ARBA" id="ARBA00022729"/>
    </source>
</evidence>
<dbReference type="AlphaFoldDB" id="A0A2T3KSD1"/>
<evidence type="ECO:0000313" key="4">
    <source>
        <dbReference type="EMBL" id="PSV09296.1"/>
    </source>
</evidence>
<dbReference type="InterPro" id="IPR016183">
    <property type="entry name" value="Leukocidin/Hemolysin_toxin"/>
</dbReference>
<dbReference type="GO" id="GO:0005576">
    <property type="term" value="C:extracellular region"/>
    <property type="evidence" value="ECO:0007669"/>
    <property type="project" value="InterPro"/>
</dbReference>
<dbReference type="Pfam" id="PF12563">
    <property type="entry name" value="Hemolysin_N"/>
    <property type="match status" value="1"/>
</dbReference>
<dbReference type="InterPro" id="IPR043080">
    <property type="entry name" value="Hemolysin_N_sf"/>
</dbReference>
<dbReference type="Gene3D" id="2.70.240.20">
    <property type="entry name" value="Leukocidin/Hemolysin toxin, cytolysin domain"/>
    <property type="match status" value="1"/>
</dbReference>
<dbReference type="InterPro" id="IPR035992">
    <property type="entry name" value="Ricin_B-like_lectins"/>
</dbReference>
<evidence type="ECO:0000259" key="3">
    <source>
        <dbReference type="SMART" id="SM00458"/>
    </source>
</evidence>
<evidence type="ECO:0000313" key="5">
    <source>
        <dbReference type="Proteomes" id="UP000240530"/>
    </source>
</evidence>
<sequence length="617" mass="69598">MKIFWSVKFFIRIIIISLCCSSAFAHGEQPQGLAVHILSQLQDSEQVNYVNAENWLIDKNQEENKGVPLSLTQIKTKVLKYNKPTLVDFSSLDESQKLKVKELFRKQIGISFPDDLLIITKHKGELMFSPIEGDDDPSVALLEAKTNKVNDVYLSDKIGEMLSKNEHDALPHLSFYIGVNRKVSRDECVFRTSTLWHEGGYRNYCDNANISLIYRVNIQRSFAYGSEGTETPDAKIVRISLDDHSSGAGIHLNDSLITTGTNAPYIVFTGYKYEWSTSAIAQDYSFSFNASNKKAAILNTVPLNNLNANYENKEVSGFTVGVTAGAEASASGPKATSSVTASYTQTRWLSFNTQDYRVERSTTGSQNVSFKWNRHHYATAESLLNRSTDPIWVNVFPADKNRINPIGYKSFVPKMDVIYKADPDAVGTTNFSINSSVNIRPIYHGTYWYFYVIGAHQAYYGFENTPRRRVNKSSTFTVNWKHPVFTGGRLVDLQLGSFNDRCIESSSIGVISTSKKCIEDRIAQSFIYDKHSRYMSALNTNLCLDGQSLSQLKACDMSLSQRWKWVKGTDRLSNVYDGRFLGHNKSTGQLGLYTEGNDQISLRTMTNYTNFLKRNSH</sequence>
<dbReference type="Gene3D" id="3.30.110.130">
    <property type="entry name" value="Hemolytic toxin, N-terminal domain"/>
    <property type="match status" value="1"/>
</dbReference>
<accession>A0A2T3KSD1</accession>
<protein>
    <submittedName>
        <fullName evidence="4">Hemolysin</fullName>
    </submittedName>
</protein>
<dbReference type="CDD" id="cd23423">
    <property type="entry name" value="beta-trefoil_Ricin_hemolysin"/>
    <property type="match status" value="1"/>
</dbReference>
<dbReference type="GO" id="GO:0051715">
    <property type="term" value="P:cytolysis in another organism"/>
    <property type="evidence" value="ECO:0007669"/>
    <property type="project" value="InterPro"/>
</dbReference>
<feature type="domain" description="Ricin B lectin" evidence="3">
    <location>
        <begin position="489"/>
        <end position="603"/>
    </location>
</feature>
<feature type="chain" id="PRO_5015568724" evidence="2">
    <location>
        <begin position="26"/>
        <end position="617"/>
    </location>
</feature>
<dbReference type="InterPro" id="IPR044883">
    <property type="entry name" value="Hemolysin_pre-stem_dom_sf"/>
</dbReference>
<dbReference type="InterPro" id="IPR022220">
    <property type="entry name" value="Hemolysin_N"/>
</dbReference>
<dbReference type="EMBL" id="PYNS01000020">
    <property type="protein sequence ID" value="PSV09296.1"/>
    <property type="molecule type" value="Genomic_DNA"/>
</dbReference>
<organism evidence="4 5">
    <name type="scientific">Photobacterium leiognathi subsp. mandapamensis</name>
    <name type="common">Photobacterium mandapamensis</name>
    <dbReference type="NCBI Taxonomy" id="48408"/>
    <lineage>
        <taxon>Bacteria</taxon>
        <taxon>Pseudomonadati</taxon>
        <taxon>Pseudomonadota</taxon>
        <taxon>Gammaproteobacteria</taxon>
        <taxon>Vibrionales</taxon>
        <taxon>Vibrionaceae</taxon>
        <taxon>Photobacterium</taxon>
    </lineage>
</organism>
<gene>
    <name evidence="4" type="ORF">C0W93_15810</name>
</gene>
<evidence type="ECO:0000256" key="2">
    <source>
        <dbReference type="SAM" id="SignalP"/>
    </source>
</evidence>
<dbReference type="Gene3D" id="6.20.40.20">
    <property type="entry name" value="Leukocidin/Hemolysin toxin, pre-stem domain"/>
    <property type="match status" value="1"/>
</dbReference>
<dbReference type="PROSITE" id="PS50231">
    <property type="entry name" value="RICIN_B_LECTIN"/>
    <property type="match status" value="1"/>
</dbReference>
<feature type="signal peptide" evidence="2">
    <location>
        <begin position="1"/>
        <end position="25"/>
    </location>
</feature>
<dbReference type="Pfam" id="PF07968">
    <property type="entry name" value="Leukocidin"/>
    <property type="match status" value="1"/>
</dbReference>
<dbReference type="InterPro" id="IPR000772">
    <property type="entry name" value="Ricin_B_lectin"/>
</dbReference>
<keyword evidence="1 2" id="KW-0732">Signal</keyword>
<proteinExistence type="predicted"/>
<name>A0A2T3KSD1_PHOLD</name>